<gene>
    <name evidence="2" type="ORF">B0O44_102433</name>
</gene>
<keyword evidence="1" id="KW-0732">Signal</keyword>
<evidence type="ECO:0000313" key="2">
    <source>
        <dbReference type="EMBL" id="PYF75878.1"/>
    </source>
</evidence>
<accession>A0A318UL88</accession>
<reference evidence="2 3" key="1">
    <citation type="submission" date="2018-06" db="EMBL/GenBank/DDBJ databases">
        <title>Genomic Encyclopedia of Archaeal and Bacterial Type Strains, Phase II (KMG-II): from individual species to whole genera.</title>
        <authorList>
            <person name="Goeker M."/>
        </authorList>
    </citation>
    <scope>NUCLEOTIDE SEQUENCE [LARGE SCALE GENOMIC DNA]</scope>
    <source>
        <strain evidence="2 3">DSM 27372</strain>
    </source>
</reference>
<sequence>MKKLFLFLGIAICCGNGFAQTEAKRPSDDSITPLLNFTKGAQKAYSALITVSALSYADNDVVRMVKIYSDLTYSQDITVSGYIQAYNSLEQAIPGGGSFSILLPAGQSLAQQDVYIGYPADGFSKYRIVFVTSDPAYVDGNTITFNVNPVF</sequence>
<dbReference type="RefSeq" id="WP_110828509.1">
    <property type="nucleotide sequence ID" value="NZ_QKLU01000002.1"/>
</dbReference>
<dbReference type="Proteomes" id="UP000248198">
    <property type="component" value="Unassembled WGS sequence"/>
</dbReference>
<dbReference type="EMBL" id="QKLU01000002">
    <property type="protein sequence ID" value="PYF75878.1"/>
    <property type="molecule type" value="Genomic_DNA"/>
</dbReference>
<evidence type="ECO:0000313" key="3">
    <source>
        <dbReference type="Proteomes" id="UP000248198"/>
    </source>
</evidence>
<dbReference type="AlphaFoldDB" id="A0A318UL88"/>
<name>A0A318UL88_9SPHI</name>
<comment type="caution">
    <text evidence="2">The sequence shown here is derived from an EMBL/GenBank/DDBJ whole genome shotgun (WGS) entry which is preliminary data.</text>
</comment>
<proteinExistence type="predicted"/>
<feature type="signal peptide" evidence="1">
    <location>
        <begin position="1"/>
        <end position="19"/>
    </location>
</feature>
<keyword evidence="3" id="KW-1185">Reference proteome</keyword>
<protein>
    <submittedName>
        <fullName evidence="2">Uncharacterized protein</fullName>
    </submittedName>
</protein>
<dbReference type="OrthoDB" id="1439845at2"/>
<evidence type="ECO:0000256" key="1">
    <source>
        <dbReference type="SAM" id="SignalP"/>
    </source>
</evidence>
<feature type="chain" id="PRO_5016334771" evidence="1">
    <location>
        <begin position="20"/>
        <end position="151"/>
    </location>
</feature>
<organism evidence="2 3">
    <name type="scientific">Pedobacter nutrimenti</name>
    <dbReference type="NCBI Taxonomy" id="1241337"/>
    <lineage>
        <taxon>Bacteria</taxon>
        <taxon>Pseudomonadati</taxon>
        <taxon>Bacteroidota</taxon>
        <taxon>Sphingobacteriia</taxon>
        <taxon>Sphingobacteriales</taxon>
        <taxon>Sphingobacteriaceae</taxon>
        <taxon>Pedobacter</taxon>
    </lineage>
</organism>